<organism evidence="1 2">
    <name type="scientific">Paenibacillus agricola</name>
    <dbReference type="NCBI Taxonomy" id="2716264"/>
    <lineage>
        <taxon>Bacteria</taxon>
        <taxon>Bacillati</taxon>
        <taxon>Bacillota</taxon>
        <taxon>Bacilli</taxon>
        <taxon>Bacillales</taxon>
        <taxon>Paenibacillaceae</taxon>
        <taxon>Paenibacillus</taxon>
    </lineage>
</organism>
<dbReference type="Proteomes" id="UP001165962">
    <property type="component" value="Unassembled WGS sequence"/>
</dbReference>
<protein>
    <submittedName>
        <fullName evidence="1">Uncharacterized protein</fullName>
    </submittedName>
</protein>
<dbReference type="RefSeq" id="WP_166155288.1">
    <property type="nucleotide sequence ID" value="NZ_JAAOIW010000018.1"/>
</dbReference>
<gene>
    <name evidence="1" type="ORF">G9U52_31860</name>
</gene>
<dbReference type="EMBL" id="JAAOIW010000018">
    <property type="protein sequence ID" value="NHN34393.1"/>
    <property type="molecule type" value="Genomic_DNA"/>
</dbReference>
<reference evidence="1" key="1">
    <citation type="submission" date="2020-03" db="EMBL/GenBank/DDBJ databases">
        <title>Draft sequencing of Paenibacilllus sp. S3N08.</title>
        <authorList>
            <person name="Kim D.-U."/>
        </authorList>
    </citation>
    <scope>NUCLEOTIDE SEQUENCE</scope>
    <source>
        <strain evidence="1">S3N08</strain>
    </source>
</reference>
<accession>A0ABX0JI71</accession>
<name>A0ABX0JI71_9BACL</name>
<proteinExistence type="predicted"/>
<evidence type="ECO:0000313" key="1">
    <source>
        <dbReference type="EMBL" id="NHN34393.1"/>
    </source>
</evidence>
<evidence type="ECO:0000313" key="2">
    <source>
        <dbReference type="Proteomes" id="UP001165962"/>
    </source>
</evidence>
<comment type="caution">
    <text evidence="1">The sequence shown here is derived from an EMBL/GenBank/DDBJ whole genome shotgun (WGS) entry which is preliminary data.</text>
</comment>
<keyword evidence="2" id="KW-1185">Reference proteome</keyword>
<sequence length="558" mass="64663">MDISENREEFDHGLHIVRGSFDQLEVWCREVKSENDFLWDVILACGNEALWQKLFIALADYNREDGAALIVKKIRELLEHNQYSLALIGLNHLEAITYKEGEEPSGLIQISISSILDLMFAMNIPDLNEMDRLLMETMSWMKRTAQSPLGDSVHSYLHENHARLNQLIADTNTPELIMLYLHALLAFDFYYPLRDMVAYILDKEWPFLDAKIQEEQYIHFLWIALYVSMDDVLLEASVESRRFIDQAHTPEMLLYKKYSAMKKGGECSRQTIADTLALMNQSRMYDDYQKMKLWEELSIFLKPLAESSVTIELPTKIPTNMKKASSIWQIKNKTDHCPHCRPIKLVKELFLVDGFKKHSAPAQKQIEFELLTCTTCTRIYAYDSTKREMNNALEPYKCAIQLDPVDYPPKQAAAKPAVPPKKVVIAPTATKISSTPKVTKATKTAIMNEHFAWPSTDARESQGKSNKESTFKDETRLHRMGYKITGLNRMKRWDILVRKVIPKMALKEIVNTIANNVRLRKSQEGGHTKFAYAIAEWEHDLKRLKQEYYSSNFTWPQY</sequence>